<dbReference type="Gene3D" id="3.90.950.20">
    <property type="entry name" value="CinA-like"/>
    <property type="match status" value="1"/>
</dbReference>
<feature type="region of interest" description="Disordered" evidence="1">
    <location>
        <begin position="266"/>
        <end position="289"/>
    </location>
</feature>
<accession>A0ABQ5RZX9</accession>
<dbReference type="SUPFAM" id="SSF52374">
    <property type="entry name" value="Nucleotidylyl transferase"/>
    <property type="match status" value="1"/>
</dbReference>
<protein>
    <recommendedName>
        <fullName evidence="4">Cytidyltransferase-like domain-containing protein</fullName>
    </recommendedName>
</protein>
<dbReference type="Gene3D" id="3.40.50.620">
    <property type="entry name" value="HUPs"/>
    <property type="match status" value="1"/>
</dbReference>
<evidence type="ECO:0008006" key="4">
    <source>
        <dbReference type="Google" id="ProtNLM"/>
    </source>
</evidence>
<evidence type="ECO:0000256" key="1">
    <source>
        <dbReference type="SAM" id="MobiDB-lite"/>
    </source>
</evidence>
<dbReference type="InterPro" id="IPR014729">
    <property type="entry name" value="Rossmann-like_a/b/a_fold"/>
</dbReference>
<name>A0ABQ5RZX9_9CHLO</name>
<reference evidence="2 3" key="1">
    <citation type="journal article" date="2023" name="IScience">
        <title>Expanded male sex-determining region conserved during the evolution of homothallism in the green alga Volvox.</title>
        <authorList>
            <person name="Yamamoto K."/>
            <person name="Matsuzaki R."/>
            <person name="Mahakham W."/>
            <person name="Heman W."/>
            <person name="Sekimoto H."/>
            <person name="Kawachi M."/>
            <person name="Minakuchi Y."/>
            <person name="Toyoda A."/>
            <person name="Nozaki H."/>
        </authorList>
    </citation>
    <scope>NUCLEOTIDE SEQUENCE [LARGE SCALE GENOMIC DNA]</scope>
    <source>
        <strain evidence="2 3">NIES-4468</strain>
    </source>
</reference>
<comment type="caution">
    <text evidence="2">The sequence shown here is derived from an EMBL/GenBank/DDBJ whole genome shotgun (WGS) entry which is preliminary data.</text>
</comment>
<dbReference type="Proteomes" id="UP001165090">
    <property type="component" value="Unassembled WGS sequence"/>
</dbReference>
<gene>
    <name evidence="2" type="ORF">VaNZ11_005823</name>
</gene>
<sequence>MPIALVCTIARTISRPFRFFSNLLCNTSITVGKTIAQMLHAKGPVRGLRWIHRGMRHTQTRIVPASADIAHVHELAPDVEKVIRSIHGNKTKAVVYVTGGAVQSISWLLSVPGASATVLEAAVPYARDSLVSILGQEPEQYCSAATAAAMAEAAYRRAADLSSFGSSVVGLGASCSLVTMDAKRGDHRAFVAIHGGQGSRCLTLTLAKGVRTRVGEDDLVSRLLIKILAEASGSDSAPLQLPLITPDAAVTTAAAAAVAAAAAGIESGNGRNGTESTAAPSTASTSAVPAACTPGPSAIFSPPYDILHDVWRAAEDPVQRLLRGEVRCVEFCGREVVVDSPRRGRVYLPGSFNPLHAGHLELLATAVKAAATATRGPSPEGAFELTVQNADKGLLSEEEIHRRVSQFTALGLPVVVTRAPLFTNKADLLPGCRFVVGYDTAARLVLPKYYGNSYTQMLLDFSRLRQNGCSFIVAGRKDALSGRFLSLADVDMVPELADLFPISLPEETFRLDISSTELRQKAQVQ</sequence>
<evidence type="ECO:0000313" key="2">
    <source>
        <dbReference type="EMBL" id="GLI62966.1"/>
    </source>
</evidence>
<dbReference type="PANTHER" id="PTHR31285:SF0">
    <property type="entry name" value="NICOTINAMIDE MONONUCLEOTIDE ADENYLYLTRANSFERASE"/>
    <property type="match status" value="1"/>
</dbReference>
<dbReference type="InterPro" id="IPR036653">
    <property type="entry name" value="CinA-like_C"/>
</dbReference>
<dbReference type="EMBL" id="BSDZ01000014">
    <property type="protein sequence ID" value="GLI62966.1"/>
    <property type="molecule type" value="Genomic_DNA"/>
</dbReference>
<proteinExistence type="predicted"/>
<feature type="compositionally biased region" description="Low complexity" evidence="1">
    <location>
        <begin position="276"/>
        <end position="289"/>
    </location>
</feature>
<keyword evidence="3" id="KW-1185">Reference proteome</keyword>
<organism evidence="2 3">
    <name type="scientific">Volvox africanus</name>
    <dbReference type="NCBI Taxonomy" id="51714"/>
    <lineage>
        <taxon>Eukaryota</taxon>
        <taxon>Viridiplantae</taxon>
        <taxon>Chlorophyta</taxon>
        <taxon>core chlorophytes</taxon>
        <taxon>Chlorophyceae</taxon>
        <taxon>CS clade</taxon>
        <taxon>Chlamydomonadales</taxon>
        <taxon>Volvocaceae</taxon>
        <taxon>Volvox</taxon>
    </lineage>
</organism>
<evidence type="ECO:0000313" key="3">
    <source>
        <dbReference type="Proteomes" id="UP001165090"/>
    </source>
</evidence>
<dbReference type="SUPFAM" id="SSF142433">
    <property type="entry name" value="CinA-like"/>
    <property type="match status" value="1"/>
</dbReference>
<dbReference type="PANTHER" id="PTHR31285">
    <property type="entry name" value="NICOTINAMIDE MONONUCLEOTIDE ADENYLYLTRANSFERASE"/>
    <property type="match status" value="1"/>
</dbReference>